<dbReference type="EMBL" id="JYBP01000003">
    <property type="protein sequence ID" value="KJE26515.1"/>
    <property type="molecule type" value="Genomic_DNA"/>
</dbReference>
<dbReference type="Pfam" id="PF22692">
    <property type="entry name" value="LlgE_F_G_D1"/>
    <property type="match status" value="1"/>
</dbReference>
<sequence length="273" mass="29295">MLRSMLTAANTMNALQERLDTISHNIANSNTVGFKRREASFAELLTQQIDRLPNDEAPRQTPAGVRYGNGARLASTMLILAQGALVETGRRLDFALTAENQWFRVRLTDQNGAETIGYTRAGNFYITPMDGRLALVTSDGRPVLDEANEPIELPAGATGFQLSPTGTLTAVDAAGRVVARVNLGVTAIDRPQLLEAQGDNVFTLPAVPGAARELNGNLRGQISVKQGALEQSNVDLGEEMVGLMATSRAYQLNARAISISEQMLGLINGMRSS</sequence>
<dbReference type="InterPro" id="IPR053967">
    <property type="entry name" value="LlgE_F_G-like_D1"/>
</dbReference>
<dbReference type="RefSeq" id="WP_044732799.1">
    <property type="nucleotide sequence ID" value="NZ_JYBP01000003.1"/>
</dbReference>
<evidence type="ECO:0000256" key="1">
    <source>
        <dbReference type="ARBA" id="ARBA00009677"/>
    </source>
</evidence>
<dbReference type="Proteomes" id="UP000032522">
    <property type="component" value="Unassembled WGS sequence"/>
</dbReference>
<evidence type="ECO:0000256" key="2">
    <source>
        <dbReference type="RuleBase" id="RU362116"/>
    </source>
</evidence>
<reference evidence="6 7" key="1">
    <citation type="submission" date="2015-01" db="EMBL/GenBank/DDBJ databases">
        <authorList>
            <person name="Filippidou S."/>
            <person name="Jeanneret N."/>
            <person name="Russel-Delif L."/>
            <person name="Junier T."/>
            <person name="Wunderlin T."/>
            <person name="Molina V."/>
            <person name="Johnson S.L."/>
            <person name="Davenport K.W."/>
            <person name="Chain P.S."/>
            <person name="Dorador C."/>
            <person name="Junier P."/>
        </authorList>
    </citation>
    <scope>NUCLEOTIDE SEQUENCE [LARGE SCALE GENOMIC DNA]</scope>
    <source>
        <strain evidence="6 7">Et7/4</strain>
    </source>
</reference>
<comment type="subcellular location">
    <subcellularLocation>
        <location evidence="2">Bacterial flagellum basal body</location>
    </subcellularLocation>
</comment>
<dbReference type="PANTHER" id="PTHR30435">
    <property type="entry name" value="FLAGELLAR PROTEIN"/>
    <property type="match status" value="1"/>
</dbReference>
<keyword evidence="6" id="KW-0282">Flagellum</keyword>
<dbReference type="GO" id="GO:0071978">
    <property type="term" value="P:bacterial-type flagellum-dependent swarming motility"/>
    <property type="evidence" value="ECO:0007669"/>
    <property type="project" value="TreeGrafter"/>
</dbReference>
<accession>A0A0D8BQU9</accession>
<gene>
    <name evidence="6" type="ORF">LG52_3417</name>
</gene>
<protein>
    <submittedName>
        <fullName evidence="6">Flagellar hook-basal body family protein</fullName>
    </submittedName>
</protein>
<evidence type="ECO:0000313" key="7">
    <source>
        <dbReference type="Proteomes" id="UP000032522"/>
    </source>
</evidence>
<dbReference type="SUPFAM" id="SSF117143">
    <property type="entry name" value="Flagellar hook protein flgE"/>
    <property type="match status" value="1"/>
</dbReference>
<dbReference type="AlphaFoldDB" id="A0A0D8BQU9"/>
<organism evidence="6 7">
    <name type="scientific">Geobacillus kaustophilus</name>
    <dbReference type="NCBI Taxonomy" id="1462"/>
    <lineage>
        <taxon>Bacteria</taxon>
        <taxon>Bacillati</taxon>
        <taxon>Bacillota</taxon>
        <taxon>Bacilli</taxon>
        <taxon>Bacillales</taxon>
        <taxon>Anoxybacillaceae</taxon>
        <taxon>Geobacillus</taxon>
        <taxon>Geobacillus thermoleovorans group</taxon>
    </lineage>
</organism>
<name>A0A0D8BQU9_GEOKU</name>
<keyword evidence="2" id="KW-0975">Bacterial flagellum</keyword>
<dbReference type="PATRIC" id="fig|1462.6.peg.3762"/>
<dbReference type="NCBIfam" id="TIGR03506">
    <property type="entry name" value="FlgEFG_subfam"/>
    <property type="match status" value="1"/>
</dbReference>
<feature type="domain" description="Flagellar basal body rod protein N-terminal" evidence="3">
    <location>
        <begin position="5"/>
        <end position="35"/>
    </location>
</feature>
<keyword evidence="6" id="KW-0966">Cell projection</keyword>
<evidence type="ECO:0000259" key="3">
    <source>
        <dbReference type="Pfam" id="PF00460"/>
    </source>
</evidence>
<dbReference type="InterPro" id="IPR020013">
    <property type="entry name" value="Flagellar_FlgE/F/G"/>
</dbReference>
<dbReference type="GO" id="GO:0009425">
    <property type="term" value="C:bacterial-type flagellum basal body"/>
    <property type="evidence" value="ECO:0007669"/>
    <property type="project" value="UniProtKB-SubCell"/>
</dbReference>
<feature type="domain" description="Flagellar hook protein FlgE/F/G-like D1" evidence="5">
    <location>
        <begin position="102"/>
        <end position="170"/>
    </location>
</feature>
<evidence type="ECO:0000259" key="4">
    <source>
        <dbReference type="Pfam" id="PF06429"/>
    </source>
</evidence>
<comment type="similarity">
    <text evidence="1 2">Belongs to the flagella basal body rod proteins family.</text>
</comment>
<dbReference type="InterPro" id="IPR010930">
    <property type="entry name" value="Flg_bb/hook_C_dom"/>
</dbReference>
<dbReference type="Pfam" id="PF00460">
    <property type="entry name" value="Flg_bb_rod"/>
    <property type="match status" value="1"/>
</dbReference>
<dbReference type="Pfam" id="PF06429">
    <property type="entry name" value="Flg_bbr_C"/>
    <property type="match status" value="1"/>
</dbReference>
<evidence type="ECO:0000259" key="5">
    <source>
        <dbReference type="Pfam" id="PF22692"/>
    </source>
</evidence>
<comment type="caution">
    <text evidence="6">The sequence shown here is derived from an EMBL/GenBank/DDBJ whole genome shotgun (WGS) entry which is preliminary data.</text>
</comment>
<proteinExistence type="inferred from homology"/>
<evidence type="ECO:0000313" key="6">
    <source>
        <dbReference type="EMBL" id="KJE26515.1"/>
    </source>
</evidence>
<dbReference type="InterPro" id="IPR037925">
    <property type="entry name" value="FlgE/F/G-like"/>
</dbReference>
<dbReference type="InterPro" id="IPR001444">
    <property type="entry name" value="Flag_bb_rod_N"/>
</dbReference>
<keyword evidence="6" id="KW-0969">Cilium</keyword>
<dbReference type="PANTHER" id="PTHR30435:SF19">
    <property type="entry name" value="FLAGELLAR BASAL-BODY ROD PROTEIN FLGG"/>
    <property type="match status" value="1"/>
</dbReference>
<dbReference type="OrthoDB" id="9804559at2"/>
<feature type="domain" description="Flagellar basal-body/hook protein C-terminal" evidence="4">
    <location>
        <begin position="225"/>
        <end position="268"/>
    </location>
</feature>